<dbReference type="AlphaFoldDB" id="A0A162F0M0"/>
<comment type="caution">
    <text evidence="1">The sequence shown here is derived from an EMBL/GenBank/DDBJ whole genome shotgun (WGS) entry which is preliminary data.</text>
</comment>
<dbReference type="Proteomes" id="UP000076858">
    <property type="component" value="Unassembled WGS sequence"/>
</dbReference>
<gene>
    <name evidence="1" type="ORF">APZ42_004334</name>
</gene>
<feature type="non-terminal residue" evidence="1">
    <location>
        <position position="1"/>
    </location>
</feature>
<evidence type="ECO:0000313" key="1">
    <source>
        <dbReference type="EMBL" id="KZR99702.1"/>
    </source>
</evidence>
<keyword evidence="2" id="KW-1185">Reference proteome</keyword>
<name>A0A162F0M0_9CRUS</name>
<feature type="non-terminal residue" evidence="1">
    <location>
        <position position="163"/>
    </location>
</feature>
<proteinExistence type="predicted"/>
<organism evidence="1 2">
    <name type="scientific">Daphnia magna</name>
    <dbReference type="NCBI Taxonomy" id="35525"/>
    <lineage>
        <taxon>Eukaryota</taxon>
        <taxon>Metazoa</taxon>
        <taxon>Ecdysozoa</taxon>
        <taxon>Arthropoda</taxon>
        <taxon>Crustacea</taxon>
        <taxon>Branchiopoda</taxon>
        <taxon>Diplostraca</taxon>
        <taxon>Cladocera</taxon>
        <taxon>Anomopoda</taxon>
        <taxon>Daphniidae</taxon>
        <taxon>Daphnia</taxon>
    </lineage>
</organism>
<dbReference type="STRING" id="35525.A0A162F0M0"/>
<reference evidence="1 2" key="1">
    <citation type="submission" date="2016-03" db="EMBL/GenBank/DDBJ databases">
        <title>EvidentialGene: Evidence-directed Construction of Genes on Genomes.</title>
        <authorList>
            <person name="Gilbert D.G."/>
            <person name="Choi J.-H."/>
            <person name="Mockaitis K."/>
            <person name="Colbourne J."/>
            <person name="Pfrender M."/>
        </authorList>
    </citation>
    <scope>NUCLEOTIDE SEQUENCE [LARGE SCALE GENOMIC DNA]</scope>
    <source>
        <strain evidence="1 2">Xinb3</strain>
        <tissue evidence="1">Complete organism</tissue>
    </source>
</reference>
<accession>A0A162F0M0</accession>
<sequence>KVIFVIMAQPMADFAPPVRICTFASDNKMTALDVKNRQHYIKEHLKSVGIEMVASGSDGDTREMKFMLQNSGLGVQLSVFTKDTDDYRFFAKCKGFACLIRMSDFDFQDVPHIITKLRNKFLKTDIIALGDYVATPNDLHILIEQKSKEKTLIRKVDLSSADK</sequence>
<evidence type="ECO:0000313" key="2">
    <source>
        <dbReference type="Proteomes" id="UP000076858"/>
    </source>
</evidence>
<dbReference type="OrthoDB" id="6398456at2759"/>
<dbReference type="EMBL" id="LRGB01012903">
    <property type="protein sequence ID" value="KZR99702.1"/>
    <property type="molecule type" value="Genomic_DNA"/>
</dbReference>
<protein>
    <submittedName>
        <fullName evidence="1">Uncharacterized protein</fullName>
    </submittedName>
</protein>